<protein>
    <submittedName>
        <fullName evidence="1">Uncharacterized protein</fullName>
    </submittedName>
</protein>
<reference evidence="1" key="3">
    <citation type="submission" date="2025-09" db="UniProtKB">
        <authorList>
            <consortium name="Ensembl"/>
        </authorList>
    </citation>
    <scope>IDENTIFICATION</scope>
    <source>
        <strain evidence="1">Isolate ISIS603380</strain>
    </source>
</reference>
<dbReference type="Proteomes" id="UP000007646">
    <property type="component" value="Unassembled WGS sequence"/>
</dbReference>
<dbReference type="AlphaFoldDB" id="G3UM63"/>
<reference evidence="1" key="2">
    <citation type="submission" date="2025-08" db="UniProtKB">
        <authorList>
            <consortium name="Ensembl"/>
        </authorList>
    </citation>
    <scope>IDENTIFICATION</scope>
    <source>
        <strain evidence="1">Isolate ISIS603380</strain>
    </source>
</reference>
<reference evidence="1 2" key="1">
    <citation type="submission" date="2009-06" db="EMBL/GenBank/DDBJ databases">
        <title>The Genome Sequence of Loxodonta africana (African elephant).</title>
        <authorList>
            <person name="Di Palma F."/>
            <person name="Heiman D."/>
            <person name="Young S."/>
            <person name="Johnson J."/>
            <person name="Lander E.S."/>
            <person name="Lindblad-Toh K."/>
        </authorList>
    </citation>
    <scope>NUCLEOTIDE SEQUENCE [LARGE SCALE GENOMIC DNA]</scope>
    <source>
        <strain evidence="1 2">Isolate ISIS603380</strain>
    </source>
</reference>
<evidence type="ECO:0000313" key="2">
    <source>
        <dbReference type="Proteomes" id="UP000007646"/>
    </source>
</evidence>
<dbReference type="PANTHER" id="PTHR32379:SF1">
    <property type="entry name" value="GUANIDINOACETATE N-METHYLTRANSFERASE"/>
    <property type="match status" value="1"/>
</dbReference>
<dbReference type="GO" id="GO:0005737">
    <property type="term" value="C:cytoplasm"/>
    <property type="evidence" value="ECO:0007669"/>
    <property type="project" value="TreeGrafter"/>
</dbReference>
<dbReference type="HOGENOM" id="CLU_3146978_0_0_1"/>
<dbReference type="GO" id="GO:0006601">
    <property type="term" value="P:creatine biosynthetic process"/>
    <property type="evidence" value="ECO:0007669"/>
    <property type="project" value="TreeGrafter"/>
</dbReference>
<dbReference type="STRING" id="9785.ENSLAFP00000028922"/>
<dbReference type="InParanoid" id="G3UM63"/>
<dbReference type="InterPro" id="IPR051038">
    <property type="entry name" value="RMT2/GAMT_Mtase"/>
</dbReference>
<proteinExistence type="predicted"/>
<dbReference type="SUPFAM" id="SSF53335">
    <property type="entry name" value="S-adenosyl-L-methionine-dependent methyltransferases"/>
    <property type="match status" value="1"/>
</dbReference>
<dbReference type="GO" id="GO:0005634">
    <property type="term" value="C:nucleus"/>
    <property type="evidence" value="ECO:0007669"/>
    <property type="project" value="TreeGrafter"/>
</dbReference>
<keyword evidence="2" id="KW-1185">Reference proteome</keyword>
<dbReference type="Gene3D" id="3.40.50.150">
    <property type="entry name" value="Vaccinia Virus protein VP39"/>
    <property type="match status" value="1"/>
</dbReference>
<dbReference type="eggNOG" id="KOG1709">
    <property type="taxonomic scope" value="Eukaryota"/>
</dbReference>
<dbReference type="GO" id="GO:0030731">
    <property type="term" value="F:guanidinoacetate N-methyltransferase activity"/>
    <property type="evidence" value="ECO:0007669"/>
    <property type="project" value="TreeGrafter"/>
</dbReference>
<dbReference type="InterPro" id="IPR029063">
    <property type="entry name" value="SAM-dependent_MTases_sf"/>
</dbReference>
<organism evidence="1 2">
    <name type="scientific">Loxodonta africana</name>
    <name type="common">African elephant</name>
    <dbReference type="NCBI Taxonomy" id="9785"/>
    <lineage>
        <taxon>Eukaryota</taxon>
        <taxon>Metazoa</taxon>
        <taxon>Chordata</taxon>
        <taxon>Craniata</taxon>
        <taxon>Vertebrata</taxon>
        <taxon>Euteleostomi</taxon>
        <taxon>Mammalia</taxon>
        <taxon>Eutheria</taxon>
        <taxon>Afrotheria</taxon>
        <taxon>Proboscidea</taxon>
        <taxon>Elephantidae</taxon>
        <taxon>Loxodonta</taxon>
    </lineage>
</organism>
<dbReference type="Ensembl" id="ENSLAFT00000035748.1">
    <property type="protein sequence ID" value="ENSLAFP00000028922.1"/>
    <property type="gene ID" value="ENSLAFG00000032671.1"/>
</dbReference>
<accession>G3UM63</accession>
<name>G3UM63_LOXAF</name>
<evidence type="ECO:0000313" key="1">
    <source>
        <dbReference type="Ensembl" id="ENSLAFP00000028922.1"/>
    </source>
</evidence>
<dbReference type="PANTHER" id="PTHR32379">
    <property type="entry name" value="GUANIDINOACETATE N-METHYLTRANSFERASE"/>
    <property type="match status" value="1"/>
</dbReference>
<sequence length="49" mass="5366">THVQIIGKPVMERWETPVTSAFQRVIVCPGGRVLEVGFGMAIAASRIQE</sequence>